<name>A0ACD3AR61_9AGAR</name>
<accession>A0ACD3AR61</accession>
<keyword evidence="1" id="KW-0482">Metalloprotease</keyword>
<organism evidence="1 2">
    <name type="scientific">Pluteus cervinus</name>
    <dbReference type="NCBI Taxonomy" id="181527"/>
    <lineage>
        <taxon>Eukaryota</taxon>
        <taxon>Fungi</taxon>
        <taxon>Dikarya</taxon>
        <taxon>Basidiomycota</taxon>
        <taxon>Agaricomycotina</taxon>
        <taxon>Agaricomycetes</taxon>
        <taxon>Agaricomycetidae</taxon>
        <taxon>Agaricales</taxon>
        <taxon>Pluteineae</taxon>
        <taxon>Pluteaceae</taxon>
        <taxon>Pluteus</taxon>
    </lineage>
</organism>
<proteinExistence type="predicted"/>
<dbReference type="EMBL" id="ML208362">
    <property type="protein sequence ID" value="TFK68006.1"/>
    <property type="molecule type" value="Genomic_DNA"/>
</dbReference>
<gene>
    <name evidence="1" type="ORF">BDN72DRAFT_842412</name>
</gene>
<dbReference type="Proteomes" id="UP000308600">
    <property type="component" value="Unassembled WGS sequence"/>
</dbReference>
<protein>
    <submittedName>
        <fullName evidence="1">Metalloprotease MEP2</fullName>
    </submittedName>
</protein>
<evidence type="ECO:0000313" key="1">
    <source>
        <dbReference type="EMBL" id="TFK68006.1"/>
    </source>
</evidence>
<keyword evidence="1" id="KW-0378">Hydrolase</keyword>
<keyword evidence="1" id="KW-0645">Protease</keyword>
<evidence type="ECO:0000313" key="2">
    <source>
        <dbReference type="Proteomes" id="UP000308600"/>
    </source>
</evidence>
<reference evidence="1 2" key="1">
    <citation type="journal article" date="2019" name="Nat. Ecol. Evol.">
        <title>Megaphylogeny resolves global patterns of mushroom evolution.</title>
        <authorList>
            <person name="Varga T."/>
            <person name="Krizsan K."/>
            <person name="Foldi C."/>
            <person name="Dima B."/>
            <person name="Sanchez-Garcia M."/>
            <person name="Sanchez-Ramirez S."/>
            <person name="Szollosi G.J."/>
            <person name="Szarkandi J.G."/>
            <person name="Papp V."/>
            <person name="Albert L."/>
            <person name="Andreopoulos W."/>
            <person name="Angelini C."/>
            <person name="Antonin V."/>
            <person name="Barry K.W."/>
            <person name="Bougher N.L."/>
            <person name="Buchanan P."/>
            <person name="Buyck B."/>
            <person name="Bense V."/>
            <person name="Catcheside P."/>
            <person name="Chovatia M."/>
            <person name="Cooper J."/>
            <person name="Damon W."/>
            <person name="Desjardin D."/>
            <person name="Finy P."/>
            <person name="Geml J."/>
            <person name="Haridas S."/>
            <person name="Hughes K."/>
            <person name="Justo A."/>
            <person name="Karasinski D."/>
            <person name="Kautmanova I."/>
            <person name="Kiss B."/>
            <person name="Kocsube S."/>
            <person name="Kotiranta H."/>
            <person name="LaButti K.M."/>
            <person name="Lechner B.E."/>
            <person name="Liimatainen K."/>
            <person name="Lipzen A."/>
            <person name="Lukacs Z."/>
            <person name="Mihaltcheva S."/>
            <person name="Morgado L.N."/>
            <person name="Niskanen T."/>
            <person name="Noordeloos M.E."/>
            <person name="Ohm R.A."/>
            <person name="Ortiz-Santana B."/>
            <person name="Ovrebo C."/>
            <person name="Racz N."/>
            <person name="Riley R."/>
            <person name="Savchenko A."/>
            <person name="Shiryaev A."/>
            <person name="Soop K."/>
            <person name="Spirin V."/>
            <person name="Szebenyi C."/>
            <person name="Tomsovsky M."/>
            <person name="Tulloss R.E."/>
            <person name="Uehling J."/>
            <person name="Grigoriev I.V."/>
            <person name="Vagvolgyi C."/>
            <person name="Papp T."/>
            <person name="Martin F.M."/>
            <person name="Miettinen O."/>
            <person name="Hibbett D.S."/>
            <person name="Nagy L.G."/>
        </authorList>
    </citation>
    <scope>NUCLEOTIDE SEQUENCE [LARGE SCALE GENOMIC DNA]</scope>
    <source>
        <strain evidence="1 2">NL-1719</strain>
    </source>
</reference>
<sequence length="624" mass="68403">MTHFLRVLNLIVLALTATIQAHVLRVRDTNPNQVVDSSKHYTHLTRTVRPGLDFEIYHPPSTFEVFDEKTTQRLAAFVDFDWNLEEETVSFVQSHLSVGRSEIGFTSGYTSESSMYGYVKQIHDGIPFINAVANVAWKDSTVVSFGSSFVQPNKIAPSKPTLDVNTAISKAEEILQGQFDGFTPSLGYLARPDGSANLVYIIQIRIEDTVDLAHGWFETFVDAHTGEVLSLTDFVAEAIVYNVIPFSKVAPPDGFELVSDPQDLEASPGGWHNGTGAEVMTKGNNVMAFCNGNLTSLSIPSTPRTPRSSASNSTVEFNYRYQPLLGPSISTNIDAGRVNGFYIANSVHDFFYRYGFTEVAFNFQDDNFGKGGQGGDAVRLSVQDSSRGVNNAFFETGPDGQPGSCLMSLWNYANPSRDASLENDILIHELTHGLTNRMIGGGTARCLQTTEARGLGEGWSDAVASWALQSTPEVRDFVMGTWVFDNPAGVRTYPYSTSNKTNPLLYSNLQGTSDRYLIGQVWANTLHNVYASLVSAYGYDKDAKKNPDGIEGNVKFLRLLIDSLALQPCNPTMVEARTAWILADKNRYGGVNSCLLWKTFASKGLGVSATKAVYVDNFNVPEGC</sequence>
<keyword evidence="2" id="KW-1185">Reference proteome</keyword>